<dbReference type="Proteomes" id="UP000621454">
    <property type="component" value="Unassembled WGS sequence"/>
</dbReference>
<dbReference type="InterPro" id="IPR036188">
    <property type="entry name" value="FAD/NAD-bd_sf"/>
</dbReference>
<gene>
    <name evidence="6" type="ORF">GCM10011489_22220</name>
</gene>
<protein>
    <recommendedName>
        <fullName evidence="5">FAD dependent oxidoreductase domain-containing protein</fullName>
    </recommendedName>
</protein>
<dbReference type="InterPro" id="IPR006076">
    <property type="entry name" value="FAD-dep_OxRdtase"/>
</dbReference>
<dbReference type="AlphaFoldDB" id="A0A916T6C1"/>
<evidence type="ECO:0000259" key="5">
    <source>
        <dbReference type="Pfam" id="PF01266"/>
    </source>
</evidence>
<name>A0A916T6C1_9ACTN</name>
<evidence type="ECO:0000256" key="2">
    <source>
        <dbReference type="ARBA" id="ARBA00022630"/>
    </source>
</evidence>
<keyword evidence="7" id="KW-1185">Reference proteome</keyword>
<dbReference type="Pfam" id="PF01266">
    <property type="entry name" value="DAO"/>
    <property type="match status" value="1"/>
</dbReference>
<evidence type="ECO:0000313" key="7">
    <source>
        <dbReference type="Proteomes" id="UP000621454"/>
    </source>
</evidence>
<reference evidence="6" key="1">
    <citation type="journal article" date="2014" name="Int. J. Syst. Evol. Microbiol.">
        <title>Complete genome sequence of Corynebacterium casei LMG S-19264T (=DSM 44701T), isolated from a smear-ripened cheese.</title>
        <authorList>
            <consortium name="US DOE Joint Genome Institute (JGI-PGF)"/>
            <person name="Walter F."/>
            <person name="Albersmeier A."/>
            <person name="Kalinowski J."/>
            <person name="Ruckert C."/>
        </authorList>
    </citation>
    <scope>NUCLEOTIDE SEQUENCE</scope>
    <source>
        <strain evidence="6">CGMCC 1.12827</strain>
    </source>
</reference>
<feature type="domain" description="FAD dependent oxidoreductase" evidence="5">
    <location>
        <begin position="2"/>
        <end position="333"/>
    </location>
</feature>
<dbReference type="PANTHER" id="PTHR10961:SF7">
    <property type="entry name" value="FAD DEPENDENT OXIDOREDUCTASE DOMAIN-CONTAINING PROTEIN"/>
    <property type="match status" value="1"/>
</dbReference>
<reference evidence="6" key="2">
    <citation type="submission" date="2020-09" db="EMBL/GenBank/DDBJ databases">
        <authorList>
            <person name="Sun Q."/>
            <person name="Zhou Y."/>
        </authorList>
    </citation>
    <scope>NUCLEOTIDE SEQUENCE</scope>
    <source>
        <strain evidence="6">CGMCC 1.12827</strain>
    </source>
</reference>
<evidence type="ECO:0000256" key="4">
    <source>
        <dbReference type="ARBA" id="ARBA00023002"/>
    </source>
</evidence>
<dbReference type="GO" id="GO:0008115">
    <property type="term" value="F:sarcosine oxidase activity"/>
    <property type="evidence" value="ECO:0007669"/>
    <property type="project" value="TreeGrafter"/>
</dbReference>
<organism evidence="6 7">
    <name type="scientific">Gordonia jinhuaensis</name>
    <dbReference type="NCBI Taxonomy" id="1517702"/>
    <lineage>
        <taxon>Bacteria</taxon>
        <taxon>Bacillati</taxon>
        <taxon>Actinomycetota</taxon>
        <taxon>Actinomycetes</taxon>
        <taxon>Mycobacteriales</taxon>
        <taxon>Gordoniaceae</taxon>
        <taxon>Gordonia</taxon>
    </lineage>
</organism>
<evidence type="ECO:0000256" key="3">
    <source>
        <dbReference type="ARBA" id="ARBA00022827"/>
    </source>
</evidence>
<evidence type="ECO:0000256" key="1">
    <source>
        <dbReference type="ARBA" id="ARBA00001974"/>
    </source>
</evidence>
<dbReference type="GO" id="GO:0050660">
    <property type="term" value="F:flavin adenine dinucleotide binding"/>
    <property type="evidence" value="ECO:0007669"/>
    <property type="project" value="InterPro"/>
</dbReference>
<proteinExistence type="predicted"/>
<dbReference type="Gene3D" id="3.30.9.10">
    <property type="entry name" value="D-Amino Acid Oxidase, subunit A, domain 2"/>
    <property type="match status" value="1"/>
</dbReference>
<dbReference type="SUPFAM" id="SSF51905">
    <property type="entry name" value="FAD/NAD(P)-binding domain"/>
    <property type="match status" value="1"/>
</dbReference>
<sequence length="356" mass="36864">MIGAGIIGLSTAYQLVEQGMTVTVYETGTPGFGQSAGQSRIFRHAHDDPRLVELAVRARAHWRRWSDELGAPLISQDGGLALGDVAVKRLPAMQAFPEIGARQIDSDDVHALLGVLADYDGPAVFDPSAGSIHTRTAIELLSRSLAPNLVNEQVISLAKVGDGVQVRCPTVVSDHGAAVICAGRGTVRLAAGVGMDLPVEIGAHVRVSFAPRLPQGRLPTLQDGSGAFGFTGVYAAAYPDRSGYGLGLADSVDAGTAGAIDAQALAAYADGAIEYVTRALPGLDPDPIGIVHCWVTTLPWGDDGVAIWQDGPVFALAGHNLFKHAPILGEALASSVDVGAVPTPFTPDDRLGSSGD</sequence>
<keyword evidence="4" id="KW-0560">Oxidoreductase</keyword>
<accession>A0A916T6C1</accession>
<comment type="cofactor">
    <cofactor evidence="1">
        <name>FAD</name>
        <dbReference type="ChEBI" id="CHEBI:57692"/>
    </cofactor>
</comment>
<dbReference type="EMBL" id="BMGC01000014">
    <property type="protein sequence ID" value="GGB33635.1"/>
    <property type="molecule type" value="Genomic_DNA"/>
</dbReference>
<keyword evidence="3" id="KW-0274">FAD</keyword>
<dbReference type="Gene3D" id="3.50.50.60">
    <property type="entry name" value="FAD/NAD(P)-binding domain"/>
    <property type="match status" value="1"/>
</dbReference>
<dbReference type="InterPro" id="IPR045170">
    <property type="entry name" value="MTOX"/>
</dbReference>
<keyword evidence="2" id="KW-0285">Flavoprotein</keyword>
<evidence type="ECO:0000313" key="6">
    <source>
        <dbReference type="EMBL" id="GGB33635.1"/>
    </source>
</evidence>
<dbReference type="PANTHER" id="PTHR10961">
    <property type="entry name" value="PEROXISOMAL SARCOSINE OXIDASE"/>
    <property type="match status" value="1"/>
</dbReference>
<comment type="caution">
    <text evidence="6">The sequence shown here is derived from an EMBL/GenBank/DDBJ whole genome shotgun (WGS) entry which is preliminary data.</text>
</comment>